<gene>
    <name evidence="2" type="ORF">QTG54_008723</name>
</gene>
<feature type="compositionally biased region" description="Polar residues" evidence="1">
    <location>
        <begin position="128"/>
        <end position="137"/>
    </location>
</feature>
<feature type="region of interest" description="Disordered" evidence="1">
    <location>
        <begin position="194"/>
        <end position="250"/>
    </location>
</feature>
<feature type="compositionally biased region" description="Polar residues" evidence="1">
    <location>
        <begin position="229"/>
        <end position="239"/>
    </location>
</feature>
<protein>
    <submittedName>
        <fullName evidence="2">Uncharacterized protein</fullName>
    </submittedName>
</protein>
<dbReference type="EMBL" id="JATAAI010000015">
    <property type="protein sequence ID" value="KAK1740628.1"/>
    <property type="molecule type" value="Genomic_DNA"/>
</dbReference>
<name>A0AAD8Y7J9_9STRA</name>
<dbReference type="AlphaFoldDB" id="A0AAD8Y7J9"/>
<evidence type="ECO:0000313" key="3">
    <source>
        <dbReference type="Proteomes" id="UP001224775"/>
    </source>
</evidence>
<comment type="caution">
    <text evidence="2">The sequence shown here is derived from an EMBL/GenBank/DDBJ whole genome shotgun (WGS) entry which is preliminary data.</text>
</comment>
<organism evidence="2 3">
    <name type="scientific">Skeletonema marinoi</name>
    <dbReference type="NCBI Taxonomy" id="267567"/>
    <lineage>
        <taxon>Eukaryota</taxon>
        <taxon>Sar</taxon>
        <taxon>Stramenopiles</taxon>
        <taxon>Ochrophyta</taxon>
        <taxon>Bacillariophyta</taxon>
        <taxon>Coscinodiscophyceae</taxon>
        <taxon>Thalassiosirophycidae</taxon>
        <taxon>Thalassiosirales</taxon>
        <taxon>Skeletonemataceae</taxon>
        <taxon>Skeletonema</taxon>
        <taxon>Skeletonema marinoi-dohrnii complex</taxon>
    </lineage>
</organism>
<sequence>MSFINKTSSSAAATAATLKPCVICKGESCFVIPGIASSQCFCLLHYYSTGKHNDYGPKNNKKAGRTKNKKTSLLVENERLKKQLPNVQELFAEAFVELRTEIGEASARAFQNTQNNADDPLASLLTDGPSSFKSMPSQVRKYNFPRSNSKRKSPEQNGRTAKSNDTEGGFIREAILPEKLHRLQNPNINLDNVAKQKPVPTQQHRRETDTMNNPYRKRKKPSSIWHQILDSNDAMSKGNNSDDKKPKAKRNWDDMEKEMIESFNNTNAASKYCTSCKSTNIEIVGNSTSRNSDMTKGEVWGMKDRGETVVERCRCLNCGRIWNED</sequence>
<feature type="region of interest" description="Disordered" evidence="1">
    <location>
        <begin position="113"/>
        <end position="170"/>
    </location>
</feature>
<dbReference type="Proteomes" id="UP001224775">
    <property type="component" value="Unassembled WGS sequence"/>
</dbReference>
<keyword evidence="3" id="KW-1185">Reference proteome</keyword>
<proteinExistence type="predicted"/>
<reference evidence="2" key="1">
    <citation type="submission" date="2023-06" db="EMBL/GenBank/DDBJ databases">
        <title>Survivors Of The Sea: Transcriptome response of Skeletonema marinoi to long-term dormancy.</title>
        <authorList>
            <person name="Pinder M.I.M."/>
            <person name="Kourtchenko O."/>
            <person name="Robertson E.K."/>
            <person name="Larsson T."/>
            <person name="Maumus F."/>
            <person name="Osuna-Cruz C.M."/>
            <person name="Vancaester E."/>
            <person name="Stenow R."/>
            <person name="Vandepoele K."/>
            <person name="Ploug H."/>
            <person name="Bruchert V."/>
            <person name="Godhe A."/>
            <person name="Topel M."/>
        </authorList>
    </citation>
    <scope>NUCLEOTIDE SEQUENCE</scope>
    <source>
        <strain evidence="2">R05AC</strain>
    </source>
</reference>
<accession>A0AAD8Y7J9</accession>
<feature type="compositionally biased region" description="Basic and acidic residues" evidence="1">
    <location>
        <begin position="240"/>
        <end position="250"/>
    </location>
</feature>
<evidence type="ECO:0000256" key="1">
    <source>
        <dbReference type="SAM" id="MobiDB-lite"/>
    </source>
</evidence>
<evidence type="ECO:0000313" key="2">
    <source>
        <dbReference type="EMBL" id="KAK1740628.1"/>
    </source>
</evidence>